<dbReference type="Pfam" id="PF01757">
    <property type="entry name" value="Acyl_transf_3"/>
    <property type="match status" value="1"/>
</dbReference>
<feature type="transmembrane region" description="Helical" evidence="1">
    <location>
        <begin position="346"/>
        <end position="371"/>
    </location>
</feature>
<feature type="transmembrane region" description="Helical" evidence="1">
    <location>
        <begin position="21"/>
        <end position="42"/>
    </location>
</feature>
<feature type="transmembrane region" description="Helical" evidence="1">
    <location>
        <begin position="185"/>
        <end position="206"/>
    </location>
</feature>
<dbReference type="InterPro" id="IPR002656">
    <property type="entry name" value="Acyl_transf_3_dom"/>
</dbReference>
<evidence type="ECO:0000256" key="1">
    <source>
        <dbReference type="SAM" id="Phobius"/>
    </source>
</evidence>
<feature type="transmembrane region" description="Helical" evidence="1">
    <location>
        <begin position="315"/>
        <end position="334"/>
    </location>
</feature>
<evidence type="ECO:0000313" key="3">
    <source>
        <dbReference type="EMBL" id="MCQ4631403.1"/>
    </source>
</evidence>
<evidence type="ECO:0000313" key="4">
    <source>
        <dbReference type="Proteomes" id="UP000996601"/>
    </source>
</evidence>
<feature type="transmembrane region" description="Helical" evidence="1">
    <location>
        <begin position="243"/>
        <end position="262"/>
    </location>
</feature>
<sequence>MPRHGVAGLTEDGGRIDALDGLRGLAILLVMIFHLTLVYPFGAAEKSILYMAGGIGWIGVDLFFVLSGFLITGILIDTKDNRNFFSNFFARRTLRIFPLYYATLIVVFLVMPAAGYFNTPELNFIREHQVFSWTYMTNWGFVAAGGARFFNVEWLTLIHFWSLAIEEQFYLIWPFAVYFLNRRKFVGLCILLMAGAVCGRLAVAAFGIPQGAAYTLTPFRIDTLVTGALIAVAVRDRTAKQRVFAAAPWAAAIAATLVLLVFMLRDGVWFADRWMHTLGFSVLAIGWGGLLVMCLPDYRGGSMGLLFKPHWLRFFGKYSYGLYVLHPFVLAHFSPAPFARLGMPEPIAACLYITCGIIAFVIPAWLSWHLLEKHFLKLKRFFASAPDTASPKRNLVRT</sequence>
<reference evidence="3" key="1">
    <citation type="submission" date="2021-07" db="EMBL/GenBank/DDBJ databases">
        <title>Shinella sp. nov., a novel member of the genus Shinella from water.</title>
        <authorList>
            <person name="Deng Y."/>
        </authorList>
    </citation>
    <scope>NUCLEOTIDE SEQUENCE</scope>
    <source>
        <strain evidence="3">CPCC 100929</strain>
    </source>
</reference>
<keyword evidence="1" id="KW-0472">Membrane</keyword>
<keyword evidence="4" id="KW-1185">Reference proteome</keyword>
<feature type="transmembrane region" description="Helical" evidence="1">
    <location>
        <begin position="212"/>
        <end position="234"/>
    </location>
</feature>
<organism evidence="3 4">
    <name type="scientific">Shinella lacus</name>
    <dbReference type="NCBI Taxonomy" id="2654216"/>
    <lineage>
        <taxon>Bacteria</taxon>
        <taxon>Pseudomonadati</taxon>
        <taxon>Pseudomonadota</taxon>
        <taxon>Alphaproteobacteria</taxon>
        <taxon>Hyphomicrobiales</taxon>
        <taxon>Rhizobiaceae</taxon>
        <taxon>Shinella</taxon>
    </lineage>
</organism>
<dbReference type="InterPro" id="IPR050879">
    <property type="entry name" value="Acyltransferase_3"/>
</dbReference>
<dbReference type="GO" id="GO:0016746">
    <property type="term" value="F:acyltransferase activity"/>
    <property type="evidence" value="ECO:0007669"/>
    <property type="project" value="UniProtKB-KW"/>
</dbReference>
<dbReference type="RefSeq" id="WP_256118000.1">
    <property type="nucleotide sequence ID" value="NZ_WHSB02000005.1"/>
</dbReference>
<feature type="transmembrane region" description="Helical" evidence="1">
    <location>
        <begin position="274"/>
        <end position="295"/>
    </location>
</feature>
<feature type="domain" description="Acyltransferase 3" evidence="2">
    <location>
        <begin position="17"/>
        <end position="366"/>
    </location>
</feature>
<accession>A0ABT1R8A5</accession>
<dbReference type="PANTHER" id="PTHR23028:SF53">
    <property type="entry name" value="ACYL_TRANSF_3 DOMAIN-CONTAINING PROTEIN"/>
    <property type="match status" value="1"/>
</dbReference>
<keyword evidence="1" id="KW-0812">Transmembrane</keyword>
<protein>
    <submittedName>
        <fullName evidence="3">Acyltransferase</fullName>
    </submittedName>
</protein>
<dbReference type="EMBL" id="WHSB02000005">
    <property type="protein sequence ID" value="MCQ4631403.1"/>
    <property type="molecule type" value="Genomic_DNA"/>
</dbReference>
<comment type="caution">
    <text evidence="3">The sequence shown here is derived from an EMBL/GenBank/DDBJ whole genome shotgun (WGS) entry which is preliminary data.</text>
</comment>
<evidence type="ECO:0000259" key="2">
    <source>
        <dbReference type="Pfam" id="PF01757"/>
    </source>
</evidence>
<keyword evidence="3" id="KW-0808">Transferase</keyword>
<feature type="transmembrane region" description="Helical" evidence="1">
    <location>
        <begin position="97"/>
        <end position="119"/>
    </location>
</feature>
<gene>
    <name evidence="3" type="ORF">GB927_015240</name>
</gene>
<proteinExistence type="predicted"/>
<name>A0ABT1R8A5_9HYPH</name>
<dbReference type="PANTHER" id="PTHR23028">
    <property type="entry name" value="ACETYLTRANSFERASE"/>
    <property type="match status" value="1"/>
</dbReference>
<feature type="transmembrane region" description="Helical" evidence="1">
    <location>
        <begin position="48"/>
        <end position="76"/>
    </location>
</feature>
<keyword evidence="1" id="KW-1133">Transmembrane helix</keyword>
<dbReference type="Proteomes" id="UP000996601">
    <property type="component" value="Unassembled WGS sequence"/>
</dbReference>
<keyword evidence="3" id="KW-0012">Acyltransferase</keyword>